<reference evidence="2 3" key="1">
    <citation type="journal article" date="2019" name="Nat. Ecol. Evol.">
        <title>Megaphylogeny resolves global patterns of mushroom evolution.</title>
        <authorList>
            <person name="Varga T."/>
            <person name="Krizsan K."/>
            <person name="Foldi C."/>
            <person name="Dima B."/>
            <person name="Sanchez-Garcia M."/>
            <person name="Sanchez-Ramirez S."/>
            <person name="Szollosi G.J."/>
            <person name="Szarkandi J.G."/>
            <person name="Papp V."/>
            <person name="Albert L."/>
            <person name="Andreopoulos W."/>
            <person name="Angelini C."/>
            <person name="Antonin V."/>
            <person name="Barry K.W."/>
            <person name="Bougher N.L."/>
            <person name="Buchanan P."/>
            <person name="Buyck B."/>
            <person name="Bense V."/>
            <person name="Catcheside P."/>
            <person name="Chovatia M."/>
            <person name="Cooper J."/>
            <person name="Damon W."/>
            <person name="Desjardin D."/>
            <person name="Finy P."/>
            <person name="Geml J."/>
            <person name="Haridas S."/>
            <person name="Hughes K."/>
            <person name="Justo A."/>
            <person name="Karasinski D."/>
            <person name="Kautmanova I."/>
            <person name="Kiss B."/>
            <person name="Kocsube S."/>
            <person name="Kotiranta H."/>
            <person name="LaButti K.M."/>
            <person name="Lechner B.E."/>
            <person name="Liimatainen K."/>
            <person name="Lipzen A."/>
            <person name="Lukacs Z."/>
            <person name="Mihaltcheva S."/>
            <person name="Morgado L.N."/>
            <person name="Niskanen T."/>
            <person name="Noordeloos M.E."/>
            <person name="Ohm R.A."/>
            <person name="Ortiz-Santana B."/>
            <person name="Ovrebo C."/>
            <person name="Racz N."/>
            <person name="Riley R."/>
            <person name="Savchenko A."/>
            <person name="Shiryaev A."/>
            <person name="Soop K."/>
            <person name="Spirin V."/>
            <person name="Szebenyi C."/>
            <person name="Tomsovsky M."/>
            <person name="Tulloss R.E."/>
            <person name="Uehling J."/>
            <person name="Grigoriev I.V."/>
            <person name="Vagvolgyi C."/>
            <person name="Papp T."/>
            <person name="Martin F.M."/>
            <person name="Miettinen O."/>
            <person name="Hibbett D.S."/>
            <person name="Nagy L.G."/>
        </authorList>
    </citation>
    <scope>NUCLEOTIDE SEQUENCE [LARGE SCALE GENOMIC DNA]</scope>
    <source>
        <strain evidence="2 3">CBS 962.96</strain>
    </source>
</reference>
<evidence type="ECO:0000313" key="2">
    <source>
        <dbReference type="EMBL" id="THU75333.1"/>
    </source>
</evidence>
<dbReference type="EMBL" id="ML182345">
    <property type="protein sequence ID" value="THU75333.1"/>
    <property type="molecule type" value="Genomic_DNA"/>
</dbReference>
<name>A0A4S8KIX1_DENBC</name>
<protein>
    <submittedName>
        <fullName evidence="2">Uncharacterized protein</fullName>
    </submittedName>
</protein>
<evidence type="ECO:0000256" key="1">
    <source>
        <dbReference type="SAM" id="MobiDB-lite"/>
    </source>
</evidence>
<dbReference type="AlphaFoldDB" id="A0A4S8KIX1"/>
<dbReference type="Proteomes" id="UP000297245">
    <property type="component" value="Unassembled WGS sequence"/>
</dbReference>
<proteinExistence type="predicted"/>
<organism evidence="2 3">
    <name type="scientific">Dendrothele bispora (strain CBS 962.96)</name>
    <dbReference type="NCBI Taxonomy" id="1314807"/>
    <lineage>
        <taxon>Eukaryota</taxon>
        <taxon>Fungi</taxon>
        <taxon>Dikarya</taxon>
        <taxon>Basidiomycota</taxon>
        <taxon>Agaricomycotina</taxon>
        <taxon>Agaricomycetes</taxon>
        <taxon>Agaricomycetidae</taxon>
        <taxon>Agaricales</taxon>
        <taxon>Agaricales incertae sedis</taxon>
        <taxon>Dendrothele</taxon>
    </lineage>
</organism>
<feature type="region of interest" description="Disordered" evidence="1">
    <location>
        <begin position="1"/>
        <end position="20"/>
    </location>
</feature>
<evidence type="ECO:0000313" key="3">
    <source>
        <dbReference type="Proteomes" id="UP000297245"/>
    </source>
</evidence>
<sequence length="168" mass="18917">MAVGLSKMPPEESEMSTTSTRREMLVMYEKNAPTQVYIASEARAKFQEIQHGCVRMTFINLAASSTVMLQNIHLRLTALEEYIKLFPITTYPITTYPTTTYPTTTYPTYGIHGGQGVGLDSWMNSSKERLPTSETEPIFSQFGDQQLSAVSSVSGKFYVDSQQFQTWN</sequence>
<gene>
    <name evidence="2" type="ORF">K435DRAFT_914374</name>
</gene>
<accession>A0A4S8KIX1</accession>
<keyword evidence="3" id="KW-1185">Reference proteome</keyword>